<evidence type="ECO:0000256" key="12">
    <source>
        <dbReference type="ARBA" id="ARBA00023180"/>
    </source>
</evidence>
<accession>A0AAN9BUM4</accession>
<keyword evidence="12" id="KW-0325">Glycoprotein</keyword>
<keyword evidence="3" id="KW-0399">Innate immunity</keyword>
<evidence type="ECO:0000256" key="10">
    <source>
        <dbReference type="ARBA" id="ARBA00023136"/>
    </source>
</evidence>
<dbReference type="GO" id="GO:0002224">
    <property type="term" value="P:toll-like receptor signaling pathway"/>
    <property type="evidence" value="ECO:0007669"/>
    <property type="project" value="InterPro"/>
</dbReference>
<dbReference type="InterPro" id="IPR000157">
    <property type="entry name" value="TIR_dom"/>
</dbReference>
<evidence type="ECO:0000256" key="2">
    <source>
        <dbReference type="ARBA" id="ARBA00009634"/>
    </source>
</evidence>
<feature type="chain" id="PRO_5042845753" description="TIR domain-containing protein" evidence="14">
    <location>
        <begin position="22"/>
        <end position="744"/>
    </location>
</feature>
<keyword evidence="6 14" id="KW-0732">Signal</keyword>
<dbReference type="PANTHER" id="PTHR24365:SF530">
    <property type="entry name" value="MSTPROX-RELATED"/>
    <property type="match status" value="1"/>
</dbReference>
<keyword evidence="5 13" id="KW-0812">Transmembrane</keyword>
<comment type="subcellular location">
    <subcellularLocation>
        <location evidence="1">Membrane</location>
        <topology evidence="1">Single-pass type I membrane protein</topology>
    </subcellularLocation>
</comment>
<dbReference type="InterPro" id="IPR003591">
    <property type="entry name" value="Leu-rich_rpt_typical-subtyp"/>
</dbReference>
<evidence type="ECO:0000256" key="8">
    <source>
        <dbReference type="ARBA" id="ARBA00022859"/>
    </source>
</evidence>
<dbReference type="InterPro" id="IPR017241">
    <property type="entry name" value="Toll-like_receptor"/>
</dbReference>
<evidence type="ECO:0000256" key="5">
    <source>
        <dbReference type="ARBA" id="ARBA00022692"/>
    </source>
</evidence>
<evidence type="ECO:0000256" key="1">
    <source>
        <dbReference type="ARBA" id="ARBA00004479"/>
    </source>
</evidence>
<evidence type="ECO:0000259" key="15">
    <source>
        <dbReference type="PROSITE" id="PS50104"/>
    </source>
</evidence>
<dbReference type="GO" id="GO:0004888">
    <property type="term" value="F:transmembrane signaling receptor activity"/>
    <property type="evidence" value="ECO:0007669"/>
    <property type="project" value="InterPro"/>
</dbReference>
<sequence>MSVLEISVIFLFSVLYVSVYSKSVKTARDDHLGMTSYNEQGLMSMVKNPTTDVFPCWSTPVSPYLITHPCFSTGGHVQCRCSNTTQDCSSNFGNLTYIPKLFTGVQVLNFSNNGLQRLTDERFFVNVSRDVWLVDLFNNDMAYIAPRVFRPLHKLRSVLIGGNRLSYETLRPVFAIPTLNKVDIKCGGLGVFPDQYFHNMTAVNVKYLDLSWNNMGELDMSVLQPLRRLTSFNLWHNNLYQLKTAYFPFLEYLSFHKNRLFDFPVTCRNGTKDTLFPNLTQLILDFNVISSIPDPVCLPKLRVLNMMYNRIAYFTSSMFSAVRFPALQMLEVTEMEGKINKIEAYAFNNSGMVYVGLGFNFIDFSSDVVDGDFLAGCTGLTDLYLNENNFGEVSVERFHRLLRPVGGLKTLYLGKAQIQRISSKTFINLPNLTHLYFYNNFLQFLPDGAFDQLPNLRLLSIGKNRISKVSSTTFSADTQERLTGLSLGGNPFDCSCEILWFQQWMQSKPHLFKDFRNVGYRCANLHNMTVSDFSINPQSCLMDHNAAVLVIAFVCLYLFLFSLLTVIFGYRWHLRLWLYAVCRGRHERSRRQLERQSRGFRFDVFLAYAEEDMKWVENELLPVLEDEWRLRVCVHQRDFVPGKHIVDNIADCVDESDRVVLVFSPHFARSQWCQFELKYCQSCVMDRDDVMVLVALEETESRDMSSAMLAILRTTTYIEWAGKEAARSSFWGRLSLALNDVVQS</sequence>
<protein>
    <recommendedName>
        <fullName evidence="15">TIR domain-containing protein</fullName>
    </recommendedName>
</protein>
<keyword evidence="9 13" id="KW-1133">Transmembrane helix</keyword>
<evidence type="ECO:0000256" key="4">
    <source>
        <dbReference type="ARBA" id="ARBA00022614"/>
    </source>
</evidence>
<dbReference type="EMBL" id="JBAMIC010000002">
    <property type="protein sequence ID" value="KAK7112901.1"/>
    <property type="molecule type" value="Genomic_DNA"/>
</dbReference>
<keyword evidence="7" id="KW-0677">Repeat</keyword>
<evidence type="ECO:0000256" key="11">
    <source>
        <dbReference type="ARBA" id="ARBA00023170"/>
    </source>
</evidence>
<evidence type="ECO:0000256" key="13">
    <source>
        <dbReference type="SAM" id="Phobius"/>
    </source>
</evidence>
<evidence type="ECO:0000256" key="3">
    <source>
        <dbReference type="ARBA" id="ARBA00022588"/>
    </source>
</evidence>
<dbReference type="Proteomes" id="UP001374579">
    <property type="component" value="Unassembled WGS sequence"/>
</dbReference>
<evidence type="ECO:0000313" key="16">
    <source>
        <dbReference type="EMBL" id="KAK7112901.1"/>
    </source>
</evidence>
<reference evidence="16 17" key="1">
    <citation type="submission" date="2024-02" db="EMBL/GenBank/DDBJ databases">
        <title>Chromosome-scale genome assembly of the rough periwinkle Littorina saxatilis.</title>
        <authorList>
            <person name="De Jode A."/>
            <person name="Faria R."/>
            <person name="Formenti G."/>
            <person name="Sims Y."/>
            <person name="Smith T.P."/>
            <person name="Tracey A."/>
            <person name="Wood J.M.D."/>
            <person name="Zagrodzka Z.B."/>
            <person name="Johannesson K."/>
            <person name="Butlin R.K."/>
            <person name="Leder E.H."/>
        </authorList>
    </citation>
    <scope>NUCLEOTIDE SEQUENCE [LARGE SCALE GENOMIC DNA]</scope>
    <source>
        <strain evidence="16">Snail1</strain>
        <tissue evidence="16">Muscle</tissue>
    </source>
</reference>
<evidence type="ECO:0000256" key="14">
    <source>
        <dbReference type="SAM" id="SignalP"/>
    </source>
</evidence>
<feature type="transmembrane region" description="Helical" evidence="13">
    <location>
        <begin position="546"/>
        <end position="570"/>
    </location>
</feature>
<dbReference type="PRINTS" id="PR01537">
    <property type="entry name" value="INTRLKN1R1F"/>
</dbReference>
<dbReference type="GO" id="GO:0005886">
    <property type="term" value="C:plasma membrane"/>
    <property type="evidence" value="ECO:0007669"/>
    <property type="project" value="TreeGrafter"/>
</dbReference>
<dbReference type="PIRSF" id="PIRSF037595">
    <property type="entry name" value="Toll-like_receptor"/>
    <property type="match status" value="1"/>
</dbReference>
<keyword evidence="8" id="KW-0391">Immunity</keyword>
<evidence type="ECO:0000256" key="6">
    <source>
        <dbReference type="ARBA" id="ARBA00022729"/>
    </source>
</evidence>
<dbReference type="InterPro" id="IPR035897">
    <property type="entry name" value="Toll_tir_struct_dom_sf"/>
</dbReference>
<gene>
    <name evidence="16" type="ORF">V1264_012277</name>
</gene>
<keyword evidence="4" id="KW-0433">Leucine-rich repeat</keyword>
<dbReference type="InterPro" id="IPR032675">
    <property type="entry name" value="LRR_dom_sf"/>
</dbReference>
<feature type="domain" description="TIR" evidence="15">
    <location>
        <begin position="600"/>
        <end position="738"/>
    </location>
</feature>
<dbReference type="InterPro" id="IPR000483">
    <property type="entry name" value="Cys-rich_flank_reg_C"/>
</dbReference>
<dbReference type="Pfam" id="PF13855">
    <property type="entry name" value="LRR_8"/>
    <property type="match status" value="2"/>
</dbReference>
<feature type="signal peptide" evidence="14">
    <location>
        <begin position="1"/>
        <end position="21"/>
    </location>
</feature>
<comment type="similarity">
    <text evidence="2">Belongs to the Toll-like receptor family.</text>
</comment>
<dbReference type="Pfam" id="PF01582">
    <property type="entry name" value="TIR"/>
    <property type="match status" value="1"/>
</dbReference>
<dbReference type="PROSITE" id="PS50104">
    <property type="entry name" value="TIR"/>
    <property type="match status" value="1"/>
</dbReference>
<dbReference type="SMART" id="SM00082">
    <property type="entry name" value="LRRCT"/>
    <property type="match status" value="1"/>
</dbReference>
<dbReference type="PANTHER" id="PTHR24365">
    <property type="entry name" value="TOLL-LIKE RECEPTOR"/>
    <property type="match status" value="1"/>
</dbReference>
<name>A0AAN9BUM4_9CAEN</name>
<dbReference type="SMART" id="SM00369">
    <property type="entry name" value="LRR_TYP"/>
    <property type="match status" value="7"/>
</dbReference>
<dbReference type="SUPFAM" id="SSF52058">
    <property type="entry name" value="L domain-like"/>
    <property type="match status" value="1"/>
</dbReference>
<evidence type="ECO:0000313" key="17">
    <source>
        <dbReference type="Proteomes" id="UP001374579"/>
    </source>
</evidence>
<evidence type="ECO:0000256" key="7">
    <source>
        <dbReference type="ARBA" id="ARBA00022737"/>
    </source>
</evidence>
<evidence type="ECO:0000256" key="9">
    <source>
        <dbReference type="ARBA" id="ARBA00022989"/>
    </source>
</evidence>
<dbReference type="PROSITE" id="PS51450">
    <property type="entry name" value="LRR"/>
    <property type="match status" value="1"/>
</dbReference>
<dbReference type="GO" id="GO:0045087">
    <property type="term" value="P:innate immune response"/>
    <property type="evidence" value="ECO:0007669"/>
    <property type="project" value="UniProtKB-KW"/>
</dbReference>
<proteinExistence type="inferred from homology"/>
<organism evidence="16 17">
    <name type="scientific">Littorina saxatilis</name>
    <dbReference type="NCBI Taxonomy" id="31220"/>
    <lineage>
        <taxon>Eukaryota</taxon>
        <taxon>Metazoa</taxon>
        <taxon>Spiralia</taxon>
        <taxon>Lophotrochozoa</taxon>
        <taxon>Mollusca</taxon>
        <taxon>Gastropoda</taxon>
        <taxon>Caenogastropoda</taxon>
        <taxon>Littorinimorpha</taxon>
        <taxon>Littorinoidea</taxon>
        <taxon>Littorinidae</taxon>
        <taxon>Littorina</taxon>
    </lineage>
</organism>
<dbReference type="AlphaFoldDB" id="A0AAN9BUM4"/>
<dbReference type="Gene3D" id="3.80.10.10">
    <property type="entry name" value="Ribonuclease Inhibitor"/>
    <property type="match status" value="3"/>
</dbReference>
<comment type="caution">
    <text evidence="16">The sequence shown here is derived from an EMBL/GenBank/DDBJ whole genome shotgun (WGS) entry which is preliminary data.</text>
</comment>
<keyword evidence="17" id="KW-1185">Reference proteome</keyword>
<keyword evidence="10 13" id="KW-0472">Membrane</keyword>
<dbReference type="SUPFAM" id="SSF52200">
    <property type="entry name" value="Toll/Interleukin receptor TIR domain"/>
    <property type="match status" value="1"/>
</dbReference>
<dbReference type="Gene3D" id="3.40.50.10140">
    <property type="entry name" value="Toll/interleukin-1 receptor homology (TIR) domain"/>
    <property type="match status" value="1"/>
</dbReference>
<dbReference type="SMART" id="SM00255">
    <property type="entry name" value="TIR"/>
    <property type="match status" value="1"/>
</dbReference>
<keyword evidence="11" id="KW-0675">Receptor</keyword>
<dbReference type="FunFam" id="3.40.50.10140:FF:000001">
    <property type="entry name" value="Toll-like receptor 2"/>
    <property type="match status" value="1"/>
</dbReference>
<dbReference type="InterPro" id="IPR001611">
    <property type="entry name" value="Leu-rich_rpt"/>
</dbReference>